<accession>A0A1W1HIS0</accession>
<dbReference type="EMBL" id="FWEV01000305">
    <property type="protein sequence ID" value="SLM32258.1"/>
    <property type="molecule type" value="Genomic_DNA"/>
</dbReference>
<name>A0A1W1HIS0_9BACT</name>
<evidence type="ECO:0000313" key="2">
    <source>
        <dbReference type="Proteomes" id="UP000191931"/>
    </source>
</evidence>
<proteinExistence type="predicted"/>
<dbReference type="Proteomes" id="UP000191931">
    <property type="component" value="Unassembled WGS sequence"/>
</dbReference>
<dbReference type="AlphaFoldDB" id="A0A1W1HIS0"/>
<gene>
    <name evidence="1" type="ORF">MTBBW1_610010</name>
</gene>
<protein>
    <submittedName>
        <fullName evidence="1">Uncharacterized protein</fullName>
    </submittedName>
</protein>
<sequence length="71" mass="7501">MFVPDGLNELCHGIDPYNATGQDERNAVTEPFGLLNVMGGEKNCGSFLMKIGYQLAQLTGTGHINAGGGFI</sequence>
<evidence type="ECO:0000313" key="1">
    <source>
        <dbReference type="EMBL" id="SLM32258.1"/>
    </source>
</evidence>
<organism evidence="1 2">
    <name type="scientific">Desulfamplus magnetovallimortis</name>
    <dbReference type="NCBI Taxonomy" id="1246637"/>
    <lineage>
        <taxon>Bacteria</taxon>
        <taxon>Pseudomonadati</taxon>
        <taxon>Thermodesulfobacteriota</taxon>
        <taxon>Desulfobacteria</taxon>
        <taxon>Desulfobacterales</taxon>
        <taxon>Desulfobacteraceae</taxon>
        <taxon>Desulfamplus</taxon>
    </lineage>
</organism>
<keyword evidence="2" id="KW-1185">Reference proteome</keyword>
<reference evidence="1 2" key="1">
    <citation type="submission" date="2017-03" db="EMBL/GenBank/DDBJ databases">
        <authorList>
            <person name="Afonso C.L."/>
            <person name="Miller P.J."/>
            <person name="Scott M.A."/>
            <person name="Spackman E."/>
            <person name="Goraichik I."/>
            <person name="Dimitrov K.M."/>
            <person name="Suarez D.L."/>
            <person name="Swayne D.E."/>
        </authorList>
    </citation>
    <scope>NUCLEOTIDE SEQUENCE [LARGE SCALE GENOMIC DNA]</scope>
    <source>
        <strain evidence="1">PRJEB14757</strain>
    </source>
</reference>